<proteinExistence type="predicted"/>
<dbReference type="EMBL" id="RQXU01000026">
    <property type="protein sequence ID" value="RRH82145.1"/>
    <property type="molecule type" value="Genomic_DNA"/>
</dbReference>
<protein>
    <submittedName>
        <fullName evidence="3">Epimerase</fullName>
    </submittedName>
</protein>
<dbReference type="Pfam" id="PF01370">
    <property type="entry name" value="Epimerase"/>
    <property type="match status" value="1"/>
</dbReference>
<evidence type="ECO:0000259" key="2">
    <source>
        <dbReference type="Pfam" id="PF01370"/>
    </source>
</evidence>
<dbReference type="AlphaFoldDB" id="A0A3P3E6Q1"/>
<gene>
    <name evidence="3" type="ORF">EH244_27655</name>
</gene>
<comment type="caution">
    <text evidence="3">The sequence shown here is derived from an EMBL/GenBank/DDBJ whole genome shotgun (WGS) entry which is preliminary data.</text>
</comment>
<dbReference type="SUPFAM" id="SSF51735">
    <property type="entry name" value="NAD(P)-binding Rossmann-fold domains"/>
    <property type="match status" value="1"/>
</dbReference>
<dbReference type="PANTHER" id="PTHR14097">
    <property type="entry name" value="OXIDOREDUCTASE HTATIP2"/>
    <property type="match status" value="1"/>
</dbReference>
<dbReference type="Proteomes" id="UP000271590">
    <property type="component" value="Unassembled WGS sequence"/>
</dbReference>
<dbReference type="InterPro" id="IPR001509">
    <property type="entry name" value="Epimerase_deHydtase"/>
</dbReference>
<name>A0A3P3E6Q1_9BURK</name>
<accession>A0A3P3E6Q1</accession>
<comment type="subcellular location">
    <subcellularLocation>
        <location evidence="1">Membrane</location>
    </subcellularLocation>
</comment>
<dbReference type="Gene3D" id="3.40.50.720">
    <property type="entry name" value="NAD(P)-binding Rossmann-like Domain"/>
    <property type="match status" value="1"/>
</dbReference>
<feature type="domain" description="NAD-dependent epimerase/dehydratase" evidence="2">
    <location>
        <begin position="3"/>
        <end position="87"/>
    </location>
</feature>
<evidence type="ECO:0000256" key="1">
    <source>
        <dbReference type="ARBA" id="ARBA00004370"/>
    </source>
</evidence>
<evidence type="ECO:0000313" key="3">
    <source>
        <dbReference type="EMBL" id="RRH82145.1"/>
    </source>
</evidence>
<dbReference type="RefSeq" id="WP_124961507.1">
    <property type="nucleotide sequence ID" value="NZ_RQXU01000026.1"/>
</dbReference>
<evidence type="ECO:0000313" key="4">
    <source>
        <dbReference type="Proteomes" id="UP000271590"/>
    </source>
</evidence>
<dbReference type="PANTHER" id="PTHR14097:SF8">
    <property type="entry name" value="NAD(P)-BINDING DOMAIN-CONTAINING PROTEIN"/>
    <property type="match status" value="1"/>
</dbReference>
<reference evidence="3 4" key="1">
    <citation type="submission" date="2018-11" db="EMBL/GenBank/DDBJ databases">
        <title>The genome of Variovorax sp T529.</title>
        <authorList>
            <person name="Gao J."/>
        </authorList>
    </citation>
    <scope>NUCLEOTIDE SEQUENCE [LARGE SCALE GENOMIC DNA]</scope>
    <source>
        <strain evidence="3 4">T529</strain>
    </source>
</reference>
<dbReference type="InterPro" id="IPR036291">
    <property type="entry name" value="NAD(P)-bd_dom_sf"/>
</dbReference>
<organism evidence="3 4">
    <name type="scientific">Variovorax beijingensis</name>
    <dbReference type="NCBI Taxonomy" id="2496117"/>
    <lineage>
        <taxon>Bacteria</taxon>
        <taxon>Pseudomonadati</taxon>
        <taxon>Pseudomonadota</taxon>
        <taxon>Betaproteobacteria</taxon>
        <taxon>Burkholderiales</taxon>
        <taxon>Comamonadaceae</taxon>
        <taxon>Variovorax</taxon>
    </lineage>
</organism>
<sequence>MNILIFGATGMVGQGVLRECLLAPDVARVVAVGRNATGVQHPKLQDVVIKDMTDYSGFEPQLQGFDACFFCLGVSSVGMQEADYRRITYDLTMAAAIVLARLNPGMTFTYVTGAGTDSSERGSRMWARVKGATENALLRLPFKAAYMFRPGMIQPLHGVRSKTPLYQAAIMVLKPVLGLAHRLWPDKVTTTEKVGRAMLAVARHGAPKVLLDPADINALGR</sequence>
<dbReference type="GO" id="GO:0016020">
    <property type="term" value="C:membrane"/>
    <property type="evidence" value="ECO:0007669"/>
    <property type="project" value="UniProtKB-SubCell"/>
</dbReference>